<dbReference type="Proteomes" id="UP000324897">
    <property type="component" value="Chromosome 7"/>
</dbReference>
<protein>
    <submittedName>
        <fullName evidence="1">Uncharacterized protein</fullName>
    </submittedName>
</protein>
<feature type="non-terminal residue" evidence="1">
    <location>
        <position position="1"/>
    </location>
</feature>
<sequence>MISESRIEDCLFDPRDGGGEHISCQKMIVVDLAVPAESDVAYKAEELHFDTRKCEPNAGPGVVQSCERLMYNNGSAMENAEIGSTNDHKEDGVDTKCSACGQDSCQWRSFASVNTRVTLLSLKINMHTQWLVYNKHKAQNVDL</sequence>
<comment type="caution">
    <text evidence="1">The sequence shown here is derived from an EMBL/GenBank/DDBJ whole genome shotgun (WGS) entry which is preliminary data.</text>
</comment>
<dbReference type="AlphaFoldDB" id="A0A5J9U553"/>
<proteinExistence type="predicted"/>
<reference evidence="1 2" key="1">
    <citation type="journal article" date="2019" name="Sci. Rep.">
        <title>A high-quality genome of Eragrostis curvula grass provides insights into Poaceae evolution and supports new strategies to enhance forage quality.</title>
        <authorList>
            <person name="Carballo J."/>
            <person name="Santos B.A.C.M."/>
            <person name="Zappacosta D."/>
            <person name="Garbus I."/>
            <person name="Selva J.P."/>
            <person name="Gallo C.A."/>
            <person name="Diaz A."/>
            <person name="Albertini E."/>
            <person name="Caccamo M."/>
            <person name="Echenique V."/>
        </authorList>
    </citation>
    <scope>NUCLEOTIDE SEQUENCE [LARGE SCALE GENOMIC DNA]</scope>
    <source>
        <strain evidence="2">cv. Victoria</strain>
        <tissue evidence="1">Leaf</tissue>
    </source>
</reference>
<organism evidence="1 2">
    <name type="scientific">Eragrostis curvula</name>
    <name type="common">weeping love grass</name>
    <dbReference type="NCBI Taxonomy" id="38414"/>
    <lineage>
        <taxon>Eukaryota</taxon>
        <taxon>Viridiplantae</taxon>
        <taxon>Streptophyta</taxon>
        <taxon>Embryophyta</taxon>
        <taxon>Tracheophyta</taxon>
        <taxon>Spermatophyta</taxon>
        <taxon>Magnoliopsida</taxon>
        <taxon>Liliopsida</taxon>
        <taxon>Poales</taxon>
        <taxon>Poaceae</taxon>
        <taxon>PACMAD clade</taxon>
        <taxon>Chloridoideae</taxon>
        <taxon>Eragrostideae</taxon>
        <taxon>Eragrostidinae</taxon>
        <taxon>Eragrostis</taxon>
    </lineage>
</organism>
<gene>
    <name evidence="1" type="ORF">EJB05_34714</name>
</gene>
<name>A0A5J9U553_9POAL</name>
<accession>A0A5J9U553</accession>
<dbReference type="EMBL" id="RWGY01000029">
    <property type="protein sequence ID" value="TVU18607.1"/>
    <property type="molecule type" value="Genomic_DNA"/>
</dbReference>
<evidence type="ECO:0000313" key="1">
    <source>
        <dbReference type="EMBL" id="TVU18607.1"/>
    </source>
</evidence>
<evidence type="ECO:0000313" key="2">
    <source>
        <dbReference type="Proteomes" id="UP000324897"/>
    </source>
</evidence>
<dbReference type="Gramene" id="TVU18607">
    <property type="protein sequence ID" value="TVU18607"/>
    <property type="gene ID" value="EJB05_34714"/>
</dbReference>
<keyword evidence="2" id="KW-1185">Reference proteome</keyword>